<keyword evidence="3" id="KW-1185">Reference proteome</keyword>
<organism evidence="2 3">
    <name type="scientific">Sphingobacterium anhuiense</name>
    <dbReference type="NCBI Taxonomy" id="493780"/>
    <lineage>
        <taxon>Bacteria</taxon>
        <taxon>Pseudomonadati</taxon>
        <taxon>Bacteroidota</taxon>
        <taxon>Sphingobacteriia</taxon>
        <taxon>Sphingobacteriales</taxon>
        <taxon>Sphingobacteriaceae</taxon>
        <taxon>Sphingobacterium</taxon>
    </lineage>
</organism>
<sequence length="119" mass="13543">MKFKLNHTVRASSLVEVLISMVILLLVFGIGMMIFTNLVRSSKSKQSKVIAHEMAVLAHQALEEDQEQQFEKEGIYYTVEQDDFSTYSDRVRIKVTAQLSDNGKIIDSLIVIKELEHAN</sequence>
<dbReference type="RefSeq" id="WP_380920348.1">
    <property type="nucleotide sequence ID" value="NZ_JBHUPE010000004.1"/>
</dbReference>
<evidence type="ECO:0000313" key="3">
    <source>
        <dbReference type="Proteomes" id="UP001597509"/>
    </source>
</evidence>
<name>A0ABW5YWR0_9SPHI</name>
<accession>A0ABW5YWR0</accession>
<dbReference type="Proteomes" id="UP001597509">
    <property type="component" value="Unassembled WGS sequence"/>
</dbReference>
<proteinExistence type="predicted"/>
<gene>
    <name evidence="2" type="ORF">ACFS6I_10730</name>
</gene>
<keyword evidence="1" id="KW-0472">Membrane</keyword>
<protein>
    <submittedName>
        <fullName evidence="2">Uncharacterized protein</fullName>
    </submittedName>
</protein>
<evidence type="ECO:0000313" key="2">
    <source>
        <dbReference type="EMBL" id="MFD2904401.1"/>
    </source>
</evidence>
<keyword evidence="1" id="KW-0812">Transmembrane</keyword>
<dbReference type="EMBL" id="JBHUPE010000004">
    <property type="protein sequence ID" value="MFD2904401.1"/>
    <property type="molecule type" value="Genomic_DNA"/>
</dbReference>
<evidence type="ECO:0000256" key="1">
    <source>
        <dbReference type="SAM" id="Phobius"/>
    </source>
</evidence>
<reference evidence="3" key="1">
    <citation type="journal article" date="2019" name="Int. J. Syst. Evol. Microbiol.">
        <title>The Global Catalogue of Microorganisms (GCM) 10K type strain sequencing project: providing services to taxonomists for standard genome sequencing and annotation.</title>
        <authorList>
            <consortium name="The Broad Institute Genomics Platform"/>
            <consortium name="The Broad Institute Genome Sequencing Center for Infectious Disease"/>
            <person name="Wu L."/>
            <person name="Ma J."/>
        </authorList>
    </citation>
    <scope>NUCLEOTIDE SEQUENCE [LARGE SCALE GENOMIC DNA]</scope>
    <source>
        <strain evidence="3">KCTC 22209</strain>
    </source>
</reference>
<comment type="caution">
    <text evidence="2">The sequence shown here is derived from an EMBL/GenBank/DDBJ whole genome shotgun (WGS) entry which is preliminary data.</text>
</comment>
<keyword evidence="1" id="KW-1133">Transmembrane helix</keyword>
<feature type="transmembrane region" description="Helical" evidence="1">
    <location>
        <begin position="17"/>
        <end position="39"/>
    </location>
</feature>